<dbReference type="InterPro" id="IPR016908">
    <property type="entry name" value="UCP029037"/>
</dbReference>
<name>A0A4R1J9I7_9GAMM</name>
<accession>A0A4R1J9I7</accession>
<protein>
    <submittedName>
        <fullName evidence="1">Putative nucleic acid-binding Zn ribbon protein</fullName>
    </submittedName>
</protein>
<sequence length="256" mass="29804">MYQQRLTFECFENTTIDSAQQAIMNVLDALRYNGQILGREFPCSLENGTFSCHVVTPEHDALHPHFYSLQVSHAMSKLSEANLLRPKIKELGRELFSDECENGEDSQAMILYTSFIHSCSPLRSMERFLPIPLYRIPSVANGDQRQIIKWQEDWSACDQLQMNGSILETQCVAQMSEPGTRLFQRGQDLTKRISYVSHKPTYLYLYRVGGTSLDEERQRRCPLCGREWYLETPLHDLFDFRCDHCRLVSNLSWDFK</sequence>
<dbReference type="Proteomes" id="UP000295565">
    <property type="component" value="Unassembled WGS sequence"/>
</dbReference>
<keyword evidence="2" id="KW-1185">Reference proteome</keyword>
<dbReference type="AlphaFoldDB" id="A0A4R1J9I7"/>
<dbReference type="PIRSF" id="PIRSF029037">
    <property type="entry name" value="UCP029037_Zn_ribbon"/>
    <property type="match status" value="1"/>
</dbReference>
<organism evidence="1 2">
    <name type="scientific">Celerinatantimonas diazotrophica</name>
    <dbReference type="NCBI Taxonomy" id="412034"/>
    <lineage>
        <taxon>Bacteria</taxon>
        <taxon>Pseudomonadati</taxon>
        <taxon>Pseudomonadota</taxon>
        <taxon>Gammaproteobacteria</taxon>
        <taxon>Celerinatantimonadaceae</taxon>
        <taxon>Celerinatantimonas</taxon>
    </lineage>
</organism>
<gene>
    <name evidence="1" type="ORF">EV690_2982</name>
</gene>
<dbReference type="Pfam" id="PF10071">
    <property type="entry name" value="DUF2310"/>
    <property type="match status" value="1"/>
</dbReference>
<dbReference type="OrthoDB" id="5589102at2"/>
<evidence type="ECO:0000313" key="2">
    <source>
        <dbReference type="Proteomes" id="UP000295565"/>
    </source>
</evidence>
<proteinExistence type="predicted"/>
<dbReference type="RefSeq" id="WP_131913726.1">
    <property type="nucleotide sequence ID" value="NZ_OU594967.1"/>
</dbReference>
<comment type="caution">
    <text evidence="1">The sequence shown here is derived from an EMBL/GenBank/DDBJ whole genome shotgun (WGS) entry which is preliminary data.</text>
</comment>
<reference evidence="1 2" key="1">
    <citation type="submission" date="2019-03" db="EMBL/GenBank/DDBJ databases">
        <title>Genomic Encyclopedia of Type Strains, Phase IV (KMG-IV): sequencing the most valuable type-strain genomes for metagenomic binning, comparative biology and taxonomic classification.</title>
        <authorList>
            <person name="Goeker M."/>
        </authorList>
    </citation>
    <scope>NUCLEOTIDE SEQUENCE [LARGE SCALE GENOMIC DNA]</scope>
    <source>
        <strain evidence="1 2">DSM 18577</strain>
    </source>
</reference>
<evidence type="ECO:0000313" key="1">
    <source>
        <dbReference type="EMBL" id="TCK47273.1"/>
    </source>
</evidence>
<dbReference type="EMBL" id="SMGD01000015">
    <property type="protein sequence ID" value="TCK47273.1"/>
    <property type="molecule type" value="Genomic_DNA"/>
</dbReference>